<keyword evidence="2" id="KW-1185">Reference proteome</keyword>
<comment type="caution">
    <text evidence="1">The sequence shown here is derived from an EMBL/GenBank/DDBJ whole genome shotgun (WGS) entry which is preliminary data.</text>
</comment>
<gene>
    <name evidence="1" type="ORF">L6452_17701</name>
</gene>
<name>A0ACB9C4B2_ARCLA</name>
<dbReference type="EMBL" id="CM042051">
    <property type="protein sequence ID" value="KAI3729054.1"/>
    <property type="molecule type" value="Genomic_DNA"/>
</dbReference>
<dbReference type="Proteomes" id="UP001055879">
    <property type="component" value="Linkage Group LG05"/>
</dbReference>
<evidence type="ECO:0000313" key="2">
    <source>
        <dbReference type="Proteomes" id="UP001055879"/>
    </source>
</evidence>
<evidence type="ECO:0000313" key="1">
    <source>
        <dbReference type="EMBL" id="KAI3729054.1"/>
    </source>
</evidence>
<accession>A0ACB9C4B2</accession>
<proteinExistence type="predicted"/>
<reference evidence="2" key="1">
    <citation type="journal article" date="2022" name="Mol. Ecol. Resour.">
        <title>The genomes of chicory, endive, great burdock and yacon provide insights into Asteraceae palaeo-polyploidization history and plant inulin production.</title>
        <authorList>
            <person name="Fan W."/>
            <person name="Wang S."/>
            <person name="Wang H."/>
            <person name="Wang A."/>
            <person name="Jiang F."/>
            <person name="Liu H."/>
            <person name="Zhao H."/>
            <person name="Xu D."/>
            <person name="Zhang Y."/>
        </authorList>
    </citation>
    <scope>NUCLEOTIDE SEQUENCE [LARGE SCALE GENOMIC DNA]</scope>
    <source>
        <strain evidence="2">cv. Niubang</strain>
    </source>
</reference>
<organism evidence="1 2">
    <name type="scientific">Arctium lappa</name>
    <name type="common">Greater burdock</name>
    <name type="synonym">Lappa major</name>
    <dbReference type="NCBI Taxonomy" id="4217"/>
    <lineage>
        <taxon>Eukaryota</taxon>
        <taxon>Viridiplantae</taxon>
        <taxon>Streptophyta</taxon>
        <taxon>Embryophyta</taxon>
        <taxon>Tracheophyta</taxon>
        <taxon>Spermatophyta</taxon>
        <taxon>Magnoliopsida</taxon>
        <taxon>eudicotyledons</taxon>
        <taxon>Gunneridae</taxon>
        <taxon>Pentapetalae</taxon>
        <taxon>asterids</taxon>
        <taxon>campanulids</taxon>
        <taxon>Asterales</taxon>
        <taxon>Asteraceae</taxon>
        <taxon>Carduoideae</taxon>
        <taxon>Cardueae</taxon>
        <taxon>Arctiinae</taxon>
        <taxon>Arctium</taxon>
    </lineage>
</organism>
<protein>
    <submittedName>
        <fullName evidence="1">Uncharacterized protein</fullName>
    </submittedName>
</protein>
<sequence>MPQRASLFDPIFVYERAKAAKPPTTADGEVMVVADGEGAGAMYIPGMFGSMAAAAATIAAKQITNTVAGDPKAIVN</sequence>
<reference evidence="1 2" key="2">
    <citation type="journal article" date="2022" name="Mol. Ecol. Resour.">
        <title>The genomes of chicory, endive, great burdock and yacon provide insights into Asteraceae paleo-polyploidization history and plant inulin production.</title>
        <authorList>
            <person name="Fan W."/>
            <person name="Wang S."/>
            <person name="Wang H."/>
            <person name="Wang A."/>
            <person name="Jiang F."/>
            <person name="Liu H."/>
            <person name="Zhao H."/>
            <person name="Xu D."/>
            <person name="Zhang Y."/>
        </authorList>
    </citation>
    <scope>NUCLEOTIDE SEQUENCE [LARGE SCALE GENOMIC DNA]</scope>
    <source>
        <strain evidence="2">cv. Niubang</strain>
    </source>
</reference>